<proteinExistence type="inferred from homology"/>
<dbReference type="eggNOG" id="KOG4844">
    <property type="taxonomic scope" value="Eukaryota"/>
</dbReference>
<sequence length="77" mass="9124">VPRTRILDLLKVQCRIFSTIYNPDNLRLGNKILRQRLKGPTLAAYYPRRTATFKDLKALYPGYELYDAQEEDRLEHI</sequence>
<dbReference type="GeneID" id="19114373"/>
<evidence type="ECO:0000256" key="3">
    <source>
        <dbReference type="ARBA" id="ARBA00022980"/>
    </source>
</evidence>
<keyword evidence="3" id="KW-0689">Ribosomal protein</keyword>
<dbReference type="KEGG" id="bcom:BAUCODRAFT_44240"/>
<dbReference type="GO" id="GO:0005739">
    <property type="term" value="C:mitochondrion"/>
    <property type="evidence" value="ECO:0007669"/>
    <property type="project" value="UniProtKB-SubCell"/>
</dbReference>
<dbReference type="Pfam" id="PF08293">
    <property type="entry name" value="MRP-S33"/>
    <property type="match status" value="1"/>
</dbReference>
<feature type="non-terminal residue" evidence="7">
    <location>
        <position position="1"/>
    </location>
</feature>
<feature type="non-terminal residue" evidence="7">
    <location>
        <position position="77"/>
    </location>
</feature>
<evidence type="ECO:0000313" key="8">
    <source>
        <dbReference type="Proteomes" id="UP000011761"/>
    </source>
</evidence>
<dbReference type="OrthoDB" id="2257454at2759"/>
<evidence type="ECO:0000256" key="1">
    <source>
        <dbReference type="ARBA" id="ARBA00004173"/>
    </source>
</evidence>
<dbReference type="PANTHER" id="PTHR13362">
    <property type="entry name" value="MITOCHONDRIAL RIBOSOMAL PROTEIN S33"/>
    <property type="match status" value="1"/>
</dbReference>
<comment type="subcellular location">
    <subcellularLocation>
        <location evidence="1">Mitochondrion</location>
    </subcellularLocation>
</comment>
<evidence type="ECO:0000256" key="5">
    <source>
        <dbReference type="ARBA" id="ARBA00023274"/>
    </source>
</evidence>
<dbReference type="GO" id="GO:1990904">
    <property type="term" value="C:ribonucleoprotein complex"/>
    <property type="evidence" value="ECO:0007669"/>
    <property type="project" value="UniProtKB-KW"/>
</dbReference>
<dbReference type="EMBL" id="KB445554">
    <property type="protein sequence ID" value="EMC97170.1"/>
    <property type="molecule type" value="Genomic_DNA"/>
</dbReference>
<dbReference type="RefSeq" id="XP_007675339.1">
    <property type="nucleotide sequence ID" value="XM_007677149.1"/>
</dbReference>
<organism evidence="7 8">
    <name type="scientific">Baudoinia panamericana (strain UAMH 10762)</name>
    <name type="common">Angels' share fungus</name>
    <name type="synonym">Baudoinia compniacensis (strain UAMH 10762)</name>
    <dbReference type="NCBI Taxonomy" id="717646"/>
    <lineage>
        <taxon>Eukaryota</taxon>
        <taxon>Fungi</taxon>
        <taxon>Dikarya</taxon>
        <taxon>Ascomycota</taxon>
        <taxon>Pezizomycotina</taxon>
        <taxon>Dothideomycetes</taxon>
        <taxon>Dothideomycetidae</taxon>
        <taxon>Mycosphaerellales</taxon>
        <taxon>Teratosphaeriaceae</taxon>
        <taxon>Baudoinia</taxon>
    </lineage>
</organism>
<keyword evidence="4" id="KW-0496">Mitochondrion</keyword>
<evidence type="ECO:0000256" key="2">
    <source>
        <dbReference type="ARBA" id="ARBA00008970"/>
    </source>
</evidence>
<name>M2NE12_BAUPA</name>
<dbReference type="PANTHER" id="PTHR13362:SF2">
    <property type="entry name" value="SMALL RIBOSOMAL SUBUNIT PROTEIN MS33"/>
    <property type="match status" value="1"/>
</dbReference>
<dbReference type="STRING" id="717646.M2NE12"/>
<dbReference type="InterPro" id="IPR013219">
    <property type="entry name" value="Ribosomal_mS33"/>
</dbReference>
<evidence type="ECO:0000313" key="7">
    <source>
        <dbReference type="EMBL" id="EMC97170.1"/>
    </source>
</evidence>
<dbReference type="AlphaFoldDB" id="M2NE12"/>
<reference evidence="7 8" key="1">
    <citation type="journal article" date="2012" name="PLoS Pathog.">
        <title>Diverse lifestyles and strategies of plant pathogenesis encoded in the genomes of eighteen Dothideomycetes fungi.</title>
        <authorList>
            <person name="Ohm R.A."/>
            <person name="Feau N."/>
            <person name="Henrissat B."/>
            <person name="Schoch C.L."/>
            <person name="Horwitz B.A."/>
            <person name="Barry K.W."/>
            <person name="Condon B.J."/>
            <person name="Copeland A.C."/>
            <person name="Dhillon B."/>
            <person name="Glaser F."/>
            <person name="Hesse C.N."/>
            <person name="Kosti I."/>
            <person name="LaButti K."/>
            <person name="Lindquist E.A."/>
            <person name="Lucas S."/>
            <person name="Salamov A.A."/>
            <person name="Bradshaw R.E."/>
            <person name="Ciuffetti L."/>
            <person name="Hamelin R.C."/>
            <person name="Kema G.H.J."/>
            <person name="Lawrence C."/>
            <person name="Scott J.A."/>
            <person name="Spatafora J.W."/>
            <person name="Turgeon B.G."/>
            <person name="de Wit P.J.G.M."/>
            <person name="Zhong S."/>
            <person name="Goodwin S.B."/>
            <person name="Grigoriev I.V."/>
        </authorList>
    </citation>
    <scope>NUCLEOTIDE SEQUENCE [LARGE SCALE GENOMIC DNA]</scope>
    <source>
        <strain evidence="7 8">UAMH 10762</strain>
    </source>
</reference>
<keyword evidence="8" id="KW-1185">Reference proteome</keyword>
<keyword evidence="5" id="KW-0687">Ribonucleoprotein</keyword>
<evidence type="ECO:0000256" key="6">
    <source>
        <dbReference type="ARBA" id="ARBA00035132"/>
    </source>
</evidence>
<protein>
    <recommendedName>
        <fullName evidence="6">Small ribosomal subunit protein mS33</fullName>
    </recommendedName>
</protein>
<dbReference type="HOGENOM" id="CLU_150777_0_0_1"/>
<accession>M2NE12</accession>
<dbReference type="Proteomes" id="UP000011761">
    <property type="component" value="Unassembled WGS sequence"/>
</dbReference>
<dbReference type="GO" id="GO:0005840">
    <property type="term" value="C:ribosome"/>
    <property type="evidence" value="ECO:0007669"/>
    <property type="project" value="UniProtKB-KW"/>
</dbReference>
<evidence type="ECO:0000256" key="4">
    <source>
        <dbReference type="ARBA" id="ARBA00023128"/>
    </source>
</evidence>
<comment type="similarity">
    <text evidence="2">Belongs to the mitochondrion-specific ribosomal protein mS33 family.</text>
</comment>
<gene>
    <name evidence="7" type="ORF">BAUCODRAFT_44240</name>
</gene>